<dbReference type="Proteomes" id="UP000562322">
    <property type="component" value="Unassembled WGS sequence"/>
</dbReference>
<keyword evidence="2" id="KW-1185">Reference proteome</keyword>
<accession>A0A7L0WEY7</accession>
<proteinExistence type="predicted"/>
<dbReference type="InterPro" id="IPR052329">
    <property type="entry name" value="CIMIP2C"/>
</dbReference>
<sequence>SLQCPQPPGWGTLPFPHEVQVHRTPLHTPFNLHNSLELGRFYQLTQKQHDFYLDKTGARYPIPYFVLPEREKEKHPHPLDLPFLFSLENLRTYQTFPSGKRVTAQEREV</sequence>
<organism evidence="1 2">
    <name type="scientific">Alectura lathami</name>
    <name type="common">Australian brush turkey</name>
    <dbReference type="NCBI Taxonomy" id="81907"/>
    <lineage>
        <taxon>Eukaryota</taxon>
        <taxon>Metazoa</taxon>
        <taxon>Chordata</taxon>
        <taxon>Craniata</taxon>
        <taxon>Vertebrata</taxon>
        <taxon>Euteleostomi</taxon>
        <taxon>Archelosauria</taxon>
        <taxon>Archosauria</taxon>
        <taxon>Dinosauria</taxon>
        <taxon>Saurischia</taxon>
        <taxon>Theropoda</taxon>
        <taxon>Coelurosauria</taxon>
        <taxon>Aves</taxon>
        <taxon>Neognathae</taxon>
        <taxon>Galloanserae</taxon>
        <taxon>Galliformes</taxon>
        <taxon>Megapodiidae</taxon>
        <taxon>Alectura</taxon>
    </lineage>
</organism>
<protein>
    <submittedName>
        <fullName evidence="1">CB070 protein</fullName>
    </submittedName>
</protein>
<dbReference type="PANTHER" id="PTHR34924:SF1">
    <property type="entry name" value="PROTEIN FAM166C"/>
    <property type="match status" value="1"/>
</dbReference>
<name>A0A7L0WEY7_ALELA</name>
<evidence type="ECO:0000313" key="2">
    <source>
        <dbReference type="Proteomes" id="UP000562322"/>
    </source>
</evidence>
<feature type="non-terminal residue" evidence="1">
    <location>
        <position position="1"/>
    </location>
</feature>
<comment type="caution">
    <text evidence="1">The sequence shown here is derived from an EMBL/GenBank/DDBJ whole genome shotgun (WGS) entry which is preliminary data.</text>
</comment>
<gene>
    <name evidence="1" type="primary">Cb070</name>
    <name evidence="1" type="ORF">ALELAT_R02861</name>
</gene>
<dbReference type="PANTHER" id="PTHR34924">
    <property type="entry name" value="UPF0573 PROTEIN C2ORF70"/>
    <property type="match status" value="1"/>
</dbReference>
<evidence type="ECO:0000313" key="1">
    <source>
        <dbReference type="EMBL" id="NXL89728.1"/>
    </source>
</evidence>
<reference evidence="1 2" key="1">
    <citation type="submission" date="2019-09" db="EMBL/GenBank/DDBJ databases">
        <title>Bird 10,000 Genomes (B10K) Project - Family phase.</title>
        <authorList>
            <person name="Zhang G."/>
        </authorList>
    </citation>
    <scope>NUCLEOTIDE SEQUENCE [LARGE SCALE GENOMIC DNA]</scope>
    <source>
        <strain evidence="1">B10K-DU-001-39</strain>
        <tissue evidence="1">Muscle</tissue>
    </source>
</reference>
<dbReference type="EMBL" id="VXAV01006365">
    <property type="protein sequence ID" value="NXL89728.1"/>
    <property type="molecule type" value="Genomic_DNA"/>
</dbReference>
<dbReference type="AlphaFoldDB" id="A0A7L0WEY7"/>
<feature type="non-terminal residue" evidence="1">
    <location>
        <position position="109"/>
    </location>
</feature>
<dbReference type="OrthoDB" id="8181742at2759"/>